<feature type="compositionally biased region" description="Basic and acidic residues" evidence="1">
    <location>
        <begin position="321"/>
        <end position="364"/>
    </location>
</feature>
<dbReference type="SUPFAM" id="SSF47473">
    <property type="entry name" value="EF-hand"/>
    <property type="match status" value="1"/>
</dbReference>
<name>A0AA88YC35_PINIB</name>
<dbReference type="InterPro" id="IPR042847">
    <property type="entry name" value="EFC12"/>
</dbReference>
<evidence type="ECO:0000259" key="2">
    <source>
        <dbReference type="PROSITE" id="PS50222"/>
    </source>
</evidence>
<feature type="compositionally biased region" description="Low complexity" evidence="1">
    <location>
        <begin position="302"/>
        <end position="317"/>
    </location>
</feature>
<proteinExistence type="predicted"/>
<dbReference type="PROSITE" id="PS50222">
    <property type="entry name" value="EF_HAND_2"/>
    <property type="match status" value="2"/>
</dbReference>
<dbReference type="Proteomes" id="UP001186944">
    <property type="component" value="Unassembled WGS sequence"/>
</dbReference>
<sequence length="751" mass="85659">MPPAARHRLGGPVDVTDMDVSFPLERLFDPYNLDHLPEKERLKQFKKRDLAHVKHYKAAVKIFGGPLSRKRVIEAPPMETPMKHRLGLYHGRKTPPLAPVLNAELKPQVQKSPVLSKEEIQAIEAEDKESQYKKWMNKRQTFRHDLENMGLSERWLNQKPNMTVLEKRVLRKMIDDRTPKIDPPPPPIEIPVVAVVHDVPNVKIPAPLGIRILEQHLRKNKKRLVDLFVESDKNKDWKISRDEFRNIIRQAKVPMSEALLEDLILSLDTDFDNLLDYKELARGLECWKRERRENRRKELSRESSASSVKSRSSTTLSMTESRYEKSVSEEDDKGGDKSVRSDVSKSKDSDKKSDKGSRASDDKQSGGAISHRSRATSTKSRKDQTPKDSARSVRSQEISKGEEKAEVTDADVPKVIIEEEGMYDRDGSGTKSGGSRSSTPQYLNPPDPDTREERMMLTSDEAMVDLRKRDREALKANLSSKANRMTPKLSDDAPGIIKVGDKAIDDHCMRSTMDPEIALMVDKFRQLKLREFCEINKLCQLQGVSLSPALLERVLLYPPDKPHSAISHAVKTPGAPLLSSHYADPPKRPKTPIEVKHKDRVRRSKSGKLLIDSRHQYPQGRSVAATATKANLSTGRAFIRRKVDCWMTFEEYDKLTSHLAIRYQQLHGSSDNNAFWPGHLLDKIKLCMPPYDKPLDVDKMDMSGVVFHNTRDRIPSNLGKTRENSAWPINESGYIQSGMYDRFERSFIHND</sequence>
<evidence type="ECO:0000313" key="4">
    <source>
        <dbReference type="Proteomes" id="UP001186944"/>
    </source>
</evidence>
<reference evidence="3" key="1">
    <citation type="submission" date="2019-08" db="EMBL/GenBank/DDBJ databases">
        <title>The improved chromosome-level genome for the pearl oyster Pinctada fucata martensii using PacBio sequencing and Hi-C.</title>
        <authorList>
            <person name="Zheng Z."/>
        </authorList>
    </citation>
    <scope>NUCLEOTIDE SEQUENCE</scope>
    <source>
        <strain evidence="3">ZZ-2019</strain>
        <tissue evidence="3">Adductor muscle</tissue>
    </source>
</reference>
<gene>
    <name evidence="3" type="ORF">FSP39_009912</name>
</gene>
<evidence type="ECO:0000313" key="3">
    <source>
        <dbReference type="EMBL" id="KAK3102250.1"/>
    </source>
</evidence>
<feature type="compositionally biased region" description="Basic and acidic residues" evidence="1">
    <location>
        <begin position="380"/>
        <end position="391"/>
    </location>
</feature>
<dbReference type="InterPro" id="IPR002048">
    <property type="entry name" value="EF_hand_dom"/>
</dbReference>
<dbReference type="GO" id="GO:0005509">
    <property type="term" value="F:calcium ion binding"/>
    <property type="evidence" value="ECO:0007669"/>
    <property type="project" value="InterPro"/>
</dbReference>
<dbReference type="AlphaFoldDB" id="A0AA88YC35"/>
<dbReference type="EMBL" id="VSWD01000005">
    <property type="protein sequence ID" value="KAK3102250.1"/>
    <property type="molecule type" value="Genomic_DNA"/>
</dbReference>
<protein>
    <recommendedName>
        <fullName evidence="2">EF-hand domain-containing protein</fullName>
    </recommendedName>
</protein>
<dbReference type="Gene3D" id="1.10.238.10">
    <property type="entry name" value="EF-hand"/>
    <property type="match status" value="1"/>
</dbReference>
<feature type="compositionally biased region" description="Basic and acidic residues" evidence="1">
    <location>
        <begin position="291"/>
        <end position="301"/>
    </location>
</feature>
<comment type="caution">
    <text evidence="3">The sequence shown here is derived from an EMBL/GenBank/DDBJ whole genome shotgun (WGS) entry which is preliminary data.</text>
</comment>
<evidence type="ECO:0000256" key="1">
    <source>
        <dbReference type="SAM" id="MobiDB-lite"/>
    </source>
</evidence>
<feature type="region of interest" description="Disordered" evidence="1">
    <location>
        <begin position="291"/>
        <end position="451"/>
    </location>
</feature>
<keyword evidence="4" id="KW-1185">Reference proteome</keyword>
<dbReference type="PANTHER" id="PTHR47225">
    <property type="entry name" value="EF-HAND CALCIUM-BINDING DOMAIN-CONTAINING PROTEIN 12"/>
    <property type="match status" value="1"/>
</dbReference>
<dbReference type="CDD" id="cd00051">
    <property type="entry name" value="EFh"/>
    <property type="match status" value="1"/>
</dbReference>
<dbReference type="InterPro" id="IPR011992">
    <property type="entry name" value="EF-hand-dom_pair"/>
</dbReference>
<feature type="domain" description="EF-hand" evidence="2">
    <location>
        <begin position="255"/>
        <end position="290"/>
    </location>
</feature>
<organism evidence="3 4">
    <name type="scientific">Pinctada imbricata</name>
    <name type="common">Atlantic pearl-oyster</name>
    <name type="synonym">Pinctada martensii</name>
    <dbReference type="NCBI Taxonomy" id="66713"/>
    <lineage>
        <taxon>Eukaryota</taxon>
        <taxon>Metazoa</taxon>
        <taxon>Spiralia</taxon>
        <taxon>Lophotrochozoa</taxon>
        <taxon>Mollusca</taxon>
        <taxon>Bivalvia</taxon>
        <taxon>Autobranchia</taxon>
        <taxon>Pteriomorphia</taxon>
        <taxon>Pterioida</taxon>
        <taxon>Pterioidea</taxon>
        <taxon>Pteriidae</taxon>
        <taxon>Pinctada</taxon>
    </lineage>
</organism>
<accession>A0AA88YC35</accession>
<dbReference type="PANTHER" id="PTHR47225:SF1">
    <property type="entry name" value="EF-HAND CALCIUM-BINDING DOMAIN-CONTAINING PROTEIN 12"/>
    <property type="match status" value="1"/>
</dbReference>
<feature type="domain" description="EF-hand" evidence="2">
    <location>
        <begin position="219"/>
        <end position="254"/>
    </location>
</feature>
<feature type="compositionally biased region" description="Basic and acidic residues" evidence="1">
    <location>
        <begin position="397"/>
        <end position="407"/>
    </location>
</feature>